<reference evidence="3" key="1">
    <citation type="submission" date="2019-05" db="EMBL/GenBank/DDBJ databases">
        <title>Annotation for the trematode Fasciolopsis buski.</title>
        <authorList>
            <person name="Choi Y.-J."/>
        </authorList>
    </citation>
    <scope>NUCLEOTIDE SEQUENCE</scope>
    <source>
        <strain evidence="3">HT</strain>
        <tissue evidence="3">Whole worm</tissue>
    </source>
</reference>
<evidence type="ECO:0000256" key="2">
    <source>
        <dbReference type="SAM" id="Phobius"/>
    </source>
</evidence>
<feature type="compositionally biased region" description="Polar residues" evidence="1">
    <location>
        <begin position="448"/>
        <end position="462"/>
    </location>
</feature>
<keyword evidence="2" id="KW-0812">Transmembrane</keyword>
<protein>
    <recommendedName>
        <fullName evidence="5">Transmembrane protein 185B</fullName>
    </recommendedName>
</protein>
<sequence>MMSFQERLENVNEGSLLICFCLFWWILLLGARADHLLDIPYWAVFMPLWVWKLTVFLGWFVGLIVWLRQRHSYVHSELNTYSVDDPVFPFIQAMSVSALFSLLLCCTEILLCLNLSIPTLDLAYLTVLTPLLLVGLFGIFGFFFLMIDSRSFAWWHRRRLDRRRLRGRSSPGTGVRDANGDPYDPNFVTPRPRRVCTFTLELCIAANLLQLLFLIARLDHWIRSKWVVTFIPTFILLGMKFLFCTVGFIVALIRFFTACFIQMDQRRLPIYYYASHLFIDFLLCTSITLLALRLDGHLAPIQCSYILVSSPVLLSLVIYATGAFCLGPGNPWWFGLNRNVLLALFEACPSLQLCANTSVSAAELWKRANSNQQRQRQQHLRAGQNVGGGPHPNSVQPTGLSISDSVPGFYSNISDDYRVVVIPAGCGAEYQATSGISTSPSLASSPSRTAQTSPVAWVQQSCRPHDHRVDPDARSEPFSWCDGCIPVTRAPGDLTTNATSATAIPCNRSLLQSVPKLSPSQVLRINTSLSPGQTENVRFPD</sequence>
<keyword evidence="2" id="KW-1133">Transmembrane helix</keyword>
<proteinExistence type="predicted"/>
<dbReference type="PANTHER" id="PTHR13568">
    <property type="entry name" value="FAM11A, B PROTEIN"/>
    <property type="match status" value="1"/>
</dbReference>
<dbReference type="AlphaFoldDB" id="A0A8E0VCX9"/>
<feature type="transmembrane region" description="Helical" evidence="2">
    <location>
        <begin position="123"/>
        <end position="147"/>
    </location>
</feature>
<dbReference type="PANTHER" id="PTHR13568:SF6">
    <property type="entry name" value="TRANSMEMBRANE PROTEIN 185A"/>
    <property type="match status" value="1"/>
</dbReference>
<keyword evidence="2" id="KW-0472">Membrane</keyword>
<evidence type="ECO:0000313" key="3">
    <source>
        <dbReference type="EMBL" id="KAA0184814.1"/>
    </source>
</evidence>
<feature type="region of interest" description="Disordered" evidence="1">
    <location>
        <begin position="373"/>
        <end position="398"/>
    </location>
</feature>
<feature type="region of interest" description="Disordered" evidence="1">
    <location>
        <begin position="435"/>
        <end position="470"/>
    </location>
</feature>
<evidence type="ECO:0000256" key="1">
    <source>
        <dbReference type="SAM" id="MobiDB-lite"/>
    </source>
</evidence>
<feature type="transmembrane region" description="Helical" evidence="2">
    <location>
        <begin position="304"/>
        <end position="326"/>
    </location>
</feature>
<dbReference type="EMBL" id="LUCM01010886">
    <property type="protein sequence ID" value="KAA0184814.1"/>
    <property type="molecule type" value="Genomic_DNA"/>
</dbReference>
<feature type="transmembrane region" description="Helical" evidence="2">
    <location>
        <begin position="198"/>
        <end position="218"/>
    </location>
</feature>
<evidence type="ECO:0008006" key="5">
    <source>
        <dbReference type="Google" id="ProtNLM"/>
    </source>
</evidence>
<feature type="transmembrane region" description="Helical" evidence="2">
    <location>
        <begin position="230"/>
        <end position="258"/>
    </location>
</feature>
<keyword evidence="4" id="KW-1185">Reference proteome</keyword>
<gene>
    <name evidence="3" type="ORF">FBUS_04696</name>
</gene>
<dbReference type="Proteomes" id="UP000728185">
    <property type="component" value="Unassembled WGS sequence"/>
</dbReference>
<evidence type="ECO:0000313" key="4">
    <source>
        <dbReference type="Proteomes" id="UP000728185"/>
    </source>
</evidence>
<feature type="transmembrane region" description="Helical" evidence="2">
    <location>
        <begin position="87"/>
        <end position="117"/>
    </location>
</feature>
<dbReference type="Pfam" id="PF10269">
    <property type="entry name" value="Tmemb_185A"/>
    <property type="match status" value="1"/>
</dbReference>
<organism evidence="3 4">
    <name type="scientific">Fasciolopsis buskii</name>
    <dbReference type="NCBI Taxonomy" id="27845"/>
    <lineage>
        <taxon>Eukaryota</taxon>
        <taxon>Metazoa</taxon>
        <taxon>Spiralia</taxon>
        <taxon>Lophotrochozoa</taxon>
        <taxon>Platyhelminthes</taxon>
        <taxon>Trematoda</taxon>
        <taxon>Digenea</taxon>
        <taxon>Plagiorchiida</taxon>
        <taxon>Echinostomata</taxon>
        <taxon>Echinostomatoidea</taxon>
        <taxon>Fasciolidae</taxon>
        <taxon>Fasciolopsis</taxon>
    </lineage>
</organism>
<comment type="caution">
    <text evidence="3">The sequence shown here is derived from an EMBL/GenBank/DDBJ whole genome shotgun (WGS) entry which is preliminary data.</text>
</comment>
<feature type="transmembrane region" description="Helical" evidence="2">
    <location>
        <begin position="270"/>
        <end position="292"/>
    </location>
</feature>
<dbReference type="InterPro" id="IPR019396">
    <property type="entry name" value="TM_Fragile-X-F-assoc"/>
</dbReference>
<feature type="compositionally biased region" description="Low complexity" evidence="1">
    <location>
        <begin position="435"/>
        <end position="447"/>
    </location>
</feature>
<feature type="transmembrane region" description="Helical" evidence="2">
    <location>
        <begin position="49"/>
        <end position="67"/>
    </location>
</feature>
<name>A0A8E0VCX9_9TREM</name>
<accession>A0A8E0VCX9</accession>
<dbReference type="OrthoDB" id="72976at2759"/>